<dbReference type="GO" id="GO:0005777">
    <property type="term" value="C:peroxisome"/>
    <property type="evidence" value="ECO:0007669"/>
    <property type="project" value="EnsemblFungi"/>
</dbReference>
<comment type="caution">
    <text evidence="10">The sequence shown here is derived from an EMBL/GenBank/DDBJ whole genome shotgun (WGS) entry which is preliminary data.</text>
</comment>
<name>A0A0W4ZS90_PNEJ7</name>
<dbReference type="GO" id="GO:0000455">
    <property type="term" value="P:enzyme-directed rRNA pseudouridine synthesis"/>
    <property type="evidence" value="ECO:0007669"/>
    <property type="project" value="UniProtKB-UniRule"/>
</dbReference>
<comment type="similarity">
    <text evidence="6">Belongs to the TDD superfamily. TSR3 family.</text>
</comment>
<keyword evidence="6" id="KW-0539">Nucleus</keyword>
<evidence type="ECO:0000313" key="10">
    <source>
        <dbReference type="EMBL" id="KTW31249.1"/>
    </source>
</evidence>
<feature type="binding site" evidence="6">
    <location>
        <position position="122"/>
    </location>
    <ligand>
        <name>S-adenosyl-L-methionine</name>
        <dbReference type="ChEBI" id="CHEBI:59789"/>
    </ligand>
</feature>
<feature type="compositionally biased region" description="Polar residues" evidence="7">
    <location>
        <begin position="1"/>
        <end position="11"/>
    </location>
</feature>
<dbReference type="RefSeq" id="XP_018230239.1">
    <property type="nucleotide sequence ID" value="XM_018373584.1"/>
</dbReference>
<evidence type="ECO:0000256" key="3">
    <source>
        <dbReference type="ARBA" id="ARBA00022552"/>
    </source>
</evidence>
<evidence type="ECO:0000256" key="4">
    <source>
        <dbReference type="ARBA" id="ARBA00022679"/>
    </source>
</evidence>
<dbReference type="EC" id="2.5.1.157" evidence="6"/>
<dbReference type="PANTHER" id="PTHR20426:SF0">
    <property type="entry name" value="18S RRNA AMINOCARBOXYPROPYLTRANSFERASE"/>
    <property type="match status" value="1"/>
</dbReference>
<dbReference type="InterPro" id="IPR007209">
    <property type="entry name" value="RNaseL-inhib-like_metal-bd_dom"/>
</dbReference>
<dbReference type="NCBIfam" id="NF002621">
    <property type="entry name" value="PRK02287.1"/>
    <property type="match status" value="1"/>
</dbReference>
<evidence type="ECO:0000256" key="2">
    <source>
        <dbReference type="ARBA" id="ARBA00022517"/>
    </source>
</evidence>
<organism evidence="10 11">
    <name type="scientific">Pneumocystis jirovecii (strain RU7)</name>
    <name type="common">Human pneumocystis pneumonia agent</name>
    <dbReference type="NCBI Taxonomy" id="1408657"/>
    <lineage>
        <taxon>Eukaryota</taxon>
        <taxon>Fungi</taxon>
        <taxon>Dikarya</taxon>
        <taxon>Ascomycota</taxon>
        <taxon>Taphrinomycotina</taxon>
        <taxon>Pneumocystomycetes</taxon>
        <taxon>Pneumocystaceae</taxon>
        <taxon>Pneumocystis</taxon>
    </lineage>
</organism>
<feature type="region of interest" description="Disordered" evidence="7">
    <location>
        <begin position="1"/>
        <end position="25"/>
    </location>
</feature>
<dbReference type="HAMAP" id="MF_01116">
    <property type="entry name" value="TSR3"/>
    <property type="match status" value="1"/>
</dbReference>
<feature type="binding site" evidence="6">
    <location>
        <position position="51"/>
    </location>
    <ligand>
        <name>S-adenosyl-L-methionine</name>
        <dbReference type="ChEBI" id="CHEBI:59789"/>
    </ligand>
</feature>
<evidence type="ECO:0000256" key="1">
    <source>
        <dbReference type="ARBA" id="ARBA00022490"/>
    </source>
</evidence>
<dbReference type="EMBL" id="LFWA01000005">
    <property type="protein sequence ID" value="KTW31249.1"/>
    <property type="molecule type" value="Genomic_DNA"/>
</dbReference>
<dbReference type="VEuPathDB" id="FungiDB:T551_01321"/>
<dbReference type="GeneID" id="28939839"/>
<dbReference type="STRING" id="1408657.A0A0W4ZS90"/>
<dbReference type="OrthoDB" id="10262062at2759"/>
<feature type="compositionally biased region" description="Basic residues" evidence="7">
    <location>
        <begin position="12"/>
        <end position="25"/>
    </location>
</feature>
<keyword evidence="5 6" id="KW-0949">S-adenosyl-L-methionine</keyword>
<dbReference type="GO" id="GO:0005634">
    <property type="term" value="C:nucleus"/>
    <property type="evidence" value="ECO:0007669"/>
    <property type="project" value="UniProtKB-SubCell"/>
</dbReference>
<dbReference type="InterPro" id="IPR022968">
    <property type="entry name" value="Tsr3-like"/>
</dbReference>
<gene>
    <name evidence="6" type="primary">TSR3</name>
    <name evidence="10" type="ORF">T551_01321</name>
</gene>
<dbReference type="AlphaFoldDB" id="A0A0W4ZS90"/>
<evidence type="ECO:0000256" key="5">
    <source>
        <dbReference type="ARBA" id="ARBA00022691"/>
    </source>
</evidence>
<evidence type="ECO:0000313" key="11">
    <source>
        <dbReference type="Proteomes" id="UP000053447"/>
    </source>
</evidence>
<feature type="binding site" evidence="6">
    <location>
        <position position="137"/>
    </location>
    <ligand>
        <name>S-adenosyl-L-methionine</name>
        <dbReference type="ChEBI" id="CHEBI:59789"/>
    </ligand>
</feature>
<dbReference type="InterPro" id="IPR007177">
    <property type="entry name" value="Tsr3_C"/>
</dbReference>
<feature type="domain" description="16S/18S rRNA aminocarboxypropyltransferase Tsr3 C-terminal" evidence="8">
    <location>
        <begin position="73"/>
        <end position="199"/>
    </location>
</feature>
<feature type="domain" description="RNase L inhibitor RLI-like possible metal-binding" evidence="9">
    <location>
        <begin position="37"/>
        <end position="68"/>
    </location>
</feature>
<dbReference type="PANTHER" id="PTHR20426">
    <property type="entry name" value="RIBOSOME BIOGENESIS PROTEIN TSR3 HOMOLOG"/>
    <property type="match status" value="1"/>
</dbReference>
<keyword evidence="2 6" id="KW-0690">Ribosome biogenesis</keyword>
<comment type="catalytic activity">
    <reaction evidence="6">
        <text>an N(1)-methylpseudouridine in rRNA + S-adenosyl-L-methionine = N(1)-methyl-N(3)-[(3S)-3-amino-3-carboxypropyl]pseudouridine in rRNA + S-methyl-5'-thioadenosine + H(+)</text>
        <dbReference type="Rhea" id="RHEA:63296"/>
        <dbReference type="Rhea" id="RHEA-COMP:11634"/>
        <dbReference type="Rhea" id="RHEA-COMP:16310"/>
        <dbReference type="ChEBI" id="CHEBI:15378"/>
        <dbReference type="ChEBI" id="CHEBI:17509"/>
        <dbReference type="ChEBI" id="CHEBI:59789"/>
        <dbReference type="ChEBI" id="CHEBI:74890"/>
        <dbReference type="ChEBI" id="CHEBI:146234"/>
        <dbReference type="EC" id="2.5.1.157"/>
    </reaction>
</comment>
<dbReference type="GO" id="GO:1904047">
    <property type="term" value="F:S-adenosyl-L-methionine binding"/>
    <property type="evidence" value="ECO:0007669"/>
    <property type="project" value="UniProtKB-UniRule"/>
</dbReference>
<keyword evidence="4 6" id="KW-0808">Transferase</keyword>
<sequence length="242" mass="27539">MKKDSTNNNFQRKSKKNKVKSLKKTNHTEDEQIPILLAMWDYGHCDPKRCSGKKMERLGLIRTLKIGQHWCGVVLAPGQKLFLSPADAPILKKMGVAVIECSWAKIDEIQLESIKGSYWRTLPYLVAANPVNYGRPWNLNCAEALSACLYITGNQEFAYKLLENFSWGEAFFQINSEILDIYAACTNSSDIETAQNAWLLSLSNEYIQNKQSTIALPSDEDSYEESVKEKPKRTVFQDICKE</sequence>
<keyword evidence="1 6" id="KW-0963">Cytoplasm</keyword>
<dbReference type="GO" id="GO:0106388">
    <property type="term" value="F:rRNA small subunit aminocarboxypropyltransferase activity"/>
    <property type="evidence" value="ECO:0007669"/>
    <property type="project" value="UniProtKB-EC"/>
</dbReference>
<comment type="catalytic activity">
    <reaction evidence="6">
        <text>N(1)-methylpseudouridine(1191) in yeast 18S rRNA + S-adenosyl-L-methionine = N(1)-methyl-N(3)-[(3S)-3-amino-3-carboxypropyl]pseudouridine(1191) in yeast 18S rRNA + S-methyl-5'-thioadenosine + H(+)</text>
        <dbReference type="Rhea" id="RHEA:63300"/>
        <dbReference type="Rhea" id="RHEA-COMP:13852"/>
        <dbReference type="Rhea" id="RHEA-COMP:16309"/>
        <dbReference type="ChEBI" id="CHEBI:15378"/>
        <dbReference type="ChEBI" id="CHEBI:17509"/>
        <dbReference type="ChEBI" id="CHEBI:59789"/>
        <dbReference type="ChEBI" id="CHEBI:74890"/>
        <dbReference type="ChEBI" id="CHEBI:146234"/>
    </reaction>
</comment>
<evidence type="ECO:0000259" key="9">
    <source>
        <dbReference type="Pfam" id="PF04068"/>
    </source>
</evidence>
<proteinExistence type="inferred from homology"/>
<evidence type="ECO:0000259" key="8">
    <source>
        <dbReference type="Pfam" id="PF04034"/>
    </source>
</evidence>
<keyword evidence="11" id="KW-1185">Reference proteome</keyword>
<protein>
    <recommendedName>
        <fullName evidence="6">18S rRNA aminocarboxypropyltransferase</fullName>
        <ecNumber evidence="6">2.5.1.157</ecNumber>
    </recommendedName>
</protein>
<dbReference type="Pfam" id="PF04068">
    <property type="entry name" value="Fer4_RLI"/>
    <property type="match status" value="1"/>
</dbReference>
<evidence type="ECO:0000256" key="6">
    <source>
        <dbReference type="HAMAP-Rule" id="MF_03146"/>
    </source>
</evidence>
<dbReference type="Proteomes" id="UP000053447">
    <property type="component" value="Unassembled WGS sequence"/>
</dbReference>
<feature type="binding site" evidence="6">
    <location>
        <position position="99"/>
    </location>
    <ligand>
        <name>S-adenosyl-L-methionine</name>
        <dbReference type="ChEBI" id="CHEBI:59789"/>
    </ligand>
</feature>
<dbReference type="GO" id="GO:0030490">
    <property type="term" value="P:maturation of SSU-rRNA"/>
    <property type="evidence" value="ECO:0007669"/>
    <property type="project" value="EnsemblFungi"/>
</dbReference>
<accession>A0A0W4ZS90</accession>
<keyword evidence="3 6" id="KW-0698">rRNA processing</keyword>
<dbReference type="Pfam" id="PF04034">
    <property type="entry name" value="Ribo_biogen_C"/>
    <property type="match status" value="1"/>
</dbReference>
<reference evidence="11" key="1">
    <citation type="journal article" date="2016" name="Nat. Commun.">
        <title>Genome analysis of three Pneumocystis species reveals adaptation mechanisms to life exclusively in mammalian hosts.</title>
        <authorList>
            <person name="Ma L."/>
            <person name="Chen Z."/>
            <person name="Huang D.W."/>
            <person name="Kutty G."/>
            <person name="Ishihara M."/>
            <person name="Wang H."/>
            <person name="Abouelleil A."/>
            <person name="Bishop L."/>
            <person name="Davey E."/>
            <person name="Deng R."/>
            <person name="Deng X."/>
            <person name="Fan L."/>
            <person name="Fantoni G."/>
            <person name="Fitzgerald M."/>
            <person name="Gogineni E."/>
            <person name="Goldberg J.M."/>
            <person name="Handley G."/>
            <person name="Hu X."/>
            <person name="Huber C."/>
            <person name="Jiao X."/>
            <person name="Jones K."/>
            <person name="Levin J.Z."/>
            <person name="Liu Y."/>
            <person name="Macdonald P."/>
            <person name="Melnikov A."/>
            <person name="Raley C."/>
            <person name="Sassi M."/>
            <person name="Sherman B.T."/>
            <person name="Song X."/>
            <person name="Sykes S."/>
            <person name="Tran B."/>
            <person name="Walsh L."/>
            <person name="Xia Y."/>
            <person name="Yang J."/>
            <person name="Young S."/>
            <person name="Zeng Q."/>
            <person name="Zheng X."/>
            <person name="Stephens R."/>
            <person name="Nusbaum C."/>
            <person name="Birren B.W."/>
            <person name="Azadi P."/>
            <person name="Lempicki R.A."/>
            <person name="Cuomo C.A."/>
            <person name="Kovacs J.A."/>
        </authorList>
    </citation>
    <scope>NUCLEOTIDE SEQUENCE [LARGE SCALE GENOMIC DNA]</scope>
    <source>
        <strain evidence="11">RU7</strain>
    </source>
</reference>
<evidence type="ECO:0000256" key="7">
    <source>
        <dbReference type="SAM" id="MobiDB-lite"/>
    </source>
</evidence>
<comment type="subcellular location">
    <subcellularLocation>
        <location evidence="6">Cytoplasm</location>
    </subcellularLocation>
    <subcellularLocation>
        <location evidence="6">Nucleus</location>
    </subcellularLocation>
</comment>
<feature type="region of interest" description="Disordered" evidence="7">
    <location>
        <begin position="218"/>
        <end position="237"/>
    </location>
</feature>
<comment type="function">
    <text evidence="6">Aminocarboxypropyltransferase that catalyzes the aminocarboxypropyl transfer on pseudouridine at position 1191 (Psi1191) in 18S rRNA. It constitutes the last step in biosynthesis of the hypermodified N1-methyl-N3-(3-amino-3-carboxypropyl) pseudouridine (m1acp3-Psi) conserved in eukaryotic 18S rRNA.</text>
</comment>